<sequence>MRWPSKTCIDHFLDDESGNFATLTAIAFVPVIGTAAMVIDLGAAYVEATKLQAALDSAALSAVRSFGEGSSEEEATKEASAVFFGNFAVPQNSEPLPEEDDLSSFSLSLAHGALEDTATAAYGFNYKPMFLERLPFEISKRAIAARVPGTEACILALHSTKYRAFEVSGSANIDMSGCTITANSIDGQAIYVGGSGSLKAECLFSAGGISIDPAAVQLACPAPHEKSSRVPDPFKYKKLPATGAWVDLSGCGQNFVDGGGGNGDCNGTGKTPKTNNADYVVTLKPGTYGSLELKGAIKLEPGNYFIDGGSLQLTSQSVVTGSGVTFFLLDDAKLVIHGGATFHITPSLSGTWAGFSIVAEHGNTEPAVINGNSASSLTGIVYMPDTQEIQYSGNGATGGECIRLIAQEITLTGNSYFKMNCDPELANMKINNPGAVRLVQ</sequence>
<evidence type="ECO:0000313" key="4">
    <source>
        <dbReference type="Proteomes" id="UP000585507"/>
    </source>
</evidence>
<protein>
    <recommendedName>
        <fullName evidence="2">Putative Flp pilus-assembly TadG-like N-terminal domain-containing protein</fullName>
    </recommendedName>
</protein>
<dbReference type="RefSeq" id="WP_018329521.1">
    <property type="nucleotide sequence ID" value="NZ_JACHBK010000009.1"/>
</dbReference>
<evidence type="ECO:0000256" key="1">
    <source>
        <dbReference type="SAM" id="Phobius"/>
    </source>
</evidence>
<gene>
    <name evidence="3" type="ORF">GGD55_004050</name>
</gene>
<accession>A0A7W8X9L6</accession>
<keyword evidence="1" id="KW-0812">Transmembrane</keyword>
<dbReference type="AlphaFoldDB" id="A0A7W8X9L6"/>
<reference evidence="3 4" key="1">
    <citation type="submission" date="2020-08" db="EMBL/GenBank/DDBJ databases">
        <title>Genomic Encyclopedia of Type Strains, Phase IV (KMG-V): Genome sequencing to study the core and pangenomes of soil and plant-associated prokaryotes.</title>
        <authorList>
            <person name="Whitman W."/>
        </authorList>
    </citation>
    <scope>NUCLEOTIDE SEQUENCE [LARGE SCALE GENOMIC DNA]</scope>
    <source>
        <strain evidence="3 4">SEMIA 4084</strain>
    </source>
</reference>
<dbReference type="Pfam" id="PF13400">
    <property type="entry name" value="Tad"/>
    <property type="match status" value="1"/>
</dbReference>
<dbReference type="Proteomes" id="UP000585507">
    <property type="component" value="Unassembled WGS sequence"/>
</dbReference>
<name>A0A7W8X9L6_9HYPH</name>
<comment type="caution">
    <text evidence="3">The sequence shown here is derived from an EMBL/GenBank/DDBJ whole genome shotgun (WGS) entry which is preliminary data.</text>
</comment>
<feature type="transmembrane region" description="Helical" evidence="1">
    <location>
        <begin position="20"/>
        <end position="46"/>
    </location>
</feature>
<dbReference type="EMBL" id="JACHBK010000009">
    <property type="protein sequence ID" value="MBB5537334.1"/>
    <property type="molecule type" value="Genomic_DNA"/>
</dbReference>
<organism evidence="3 4">
    <name type="scientific">Rhizobium giardinii</name>
    <dbReference type="NCBI Taxonomy" id="56731"/>
    <lineage>
        <taxon>Bacteria</taxon>
        <taxon>Pseudomonadati</taxon>
        <taxon>Pseudomonadota</taxon>
        <taxon>Alphaproteobacteria</taxon>
        <taxon>Hyphomicrobiales</taxon>
        <taxon>Rhizobiaceae</taxon>
        <taxon>Rhizobium/Agrobacterium group</taxon>
        <taxon>Rhizobium</taxon>
    </lineage>
</organism>
<evidence type="ECO:0000259" key="2">
    <source>
        <dbReference type="Pfam" id="PF13400"/>
    </source>
</evidence>
<proteinExistence type="predicted"/>
<feature type="domain" description="Putative Flp pilus-assembly TadG-like N-terminal" evidence="2">
    <location>
        <begin position="18"/>
        <end position="64"/>
    </location>
</feature>
<keyword evidence="1" id="KW-1133">Transmembrane helix</keyword>
<dbReference type="InterPro" id="IPR028087">
    <property type="entry name" value="Tad_N"/>
</dbReference>
<evidence type="ECO:0000313" key="3">
    <source>
        <dbReference type="EMBL" id="MBB5537334.1"/>
    </source>
</evidence>
<keyword evidence="1" id="KW-0472">Membrane</keyword>
<keyword evidence="4" id="KW-1185">Reference proteome</keyword>